<organism evidence="5 6">
    <name type="scientific">Nonomuraea guangzhouensis</name>
    <dbReference type="NCBI Taxonomy" id="1291555"/>
    <lineage>
        <taxon>Bacteria</taxon>
        <taxon>Bacillati</taxon>
        <taxon>Actinomycetota</taxon>
        <taxon>Actinomycetes</taxon>
        <taxon>Streptosporangiales</taxon>
        <taxon>Streptosporangiaceae</taxon>
        <taxon>Nonomuraea</taxon>
    </lineage>
</organism>
<dbReference type="RefSeq" id="WP_219530747.1">
    <property type="nucleotide sequence ID" value="NZ_JAHKRM010000009.1"/>
</dbReference>
<dbReference type="InterPro" id="IPR050641">
    <property type="entry name" value="RIFMO-like"/>
</dbReference>
<reference evidence="6" key="1">
    <citation type="journal article" date="2019" name="Int. J. Syst. Evol. Microbiol.">
        <title>The Global Catalogue of Microorganisms (GCM) 10K type strain sequencing project: providing services to taxonomists for standard genome sequencing and annotation.</title>
        <authorList>
            <consortium name="The Broad Institute Genomics Platform"/>
            <consortium name="The Broad Institute Genome Sequencing Center for Infectious Disease"/>
            <person name="Wu L."/>
            <person name="Ma J."/>
        </authorList>
    </citation>
    <scope>NUCLEOTIDE SEQUENCE [LARGE SCALE GENOMIC DNA]</scope>
    <source>
        <strain evidence="6">CGMCC 1.15399</strain>
    </source>
</reference>
<evidence type="ECO:0000256" key="1">
    <source>
        <dbReference type="ARBA" id="ARBA00001974"/>
    </source>
</evidence>
<dbReference type="InterPro" id="IPR002938">
    <property type="entry name" value="FAD-bd"/>
</dbReference>
<evidence type="ECO:0000256" key="3">
    <source>
        <dbReference type="ARBA" id="ARBA00022827"/>
    </source>
</evidence>
<proteinExistence type="predicted"/>
<dbReference type="Pfam" id="PF01494">
    <property type="entry name" value="FAD_binding_3"/>
    <property type="match status" value="1"/>
</dbReference>
<accession>A0ABW4G9X6</accession>
<protein>
    <submittedName>
        <fullName evidence="5">FAD-dependent monooxygenase</fullName>
    </submittedName>
</protein>
<name>A0ABW4G9X6_9ACTN</name>
<dbReference type="PANTHER" id="PTHR43004">
    <property type="entry name" value="TRK SYSTEM POTASSIUM UPTAKE PROTEIN"/>
    <property type="match status" value="1"/>
</dbReference>
<evidence type="ECO:0000313" key="6">
    <source>
        <dbReference type="Proteomes" id="UP001597097"/>
    </source>
</evidence>
<keyword evidence="6" id="KW-1185">Reference proteome</keyword>
<dbReference type="Proteomes" id="UP001597097">
    <property type="component" value="Unassembled WGS sequence"/>
</dbReference>
<feature type="domain" description="FAD-binding" evidence="4">
    <location>
        <begin position="6"/>
        <end position="191"/>
    </location>
</feature>
<keyword evidence="3" id="KW-0274">FAD</keyword>
<sequence>MKQISPVTVLGGGPVGLAAALELARFGVPSVVLEQRSQTSWHPKTRNFNTRTMEIARGWGQATYQRLRGIDTPPGWKSPIRFFDTLAGKQAGQIDSLGFLGPGPDISPALPVMSSQDLIEKILVDAAAATGLVDLRFGHRATRVLPEEPGLEVIDPQGDTYPVTGSALVAADGVDSLVRAQLGIGLDGEQRAA</sequence>
<evidence type="ECO:0000259" key="4">
    <source>
        <dbReference type="Pfam" id="PF01494"/>
    </source>
</evidence>
<dbReference type="EMBL" id="JBHUCM010000014">
    <property type="protein sequence ID" value="MFD1538871.1"/>
    <property type="molecule type" value="Genomic_DNA"/>
</dbReference>
<comment type="caution">
    <text evidence="5">The sequence shown here is derived from an EMBL/GenBank/DDBJ whole genome shotgun (WGS) entry which is preliminary data.</text>
</comment>
<comment type="cofactor">
    <cofactor evidence="1">
        <name>FAD</name>
        <dbReference type="ChEBI" id="CHEBI:57692"/>
    </cofactor>
</comment>
<dbReference type="PANTHER" id="PTHR43004:SF19">
    <property type="entry name" value="BINDING MONOOXYGENASE, PUTATIVE (JCVI)-RELATED"/>
    <property type="match status" value="1"/>
</dbReference>
<gene>
    <name evidence="5" type="ORF">ACFSJ0_17580</name>
</gene>
<dbReference type="GO" id="GO:0004497">
    <property type="term" value="F:monooxygenase activity"/>
    <property type="evidence" value="ECO:0007669"/>
    <property type="project" value="UniProtKB-KW"/>
</dbReference>
<keyword evidence="5" id="KW-0560">Oxidoreductase</keyword>
<keyword evidence="5" id="KW-0503">Monooxygenase</keyword>
<keyword evidence="2" id="KW-0285">Flavoprotein</keyword>
<evidence type="ECO:0000313" key="5">
    <source>
        <dbReference type="EMBL" id="MFD1538871.1"/>
    </source>
</evidence>
<evidence type="ECO:0000256" key="2">
    <source>
        <dbReference type="ARBA" id="ARBA00022630"/>
    </source>
</evidence>